<dbReference type="InterPro" id="IPR050595">
    <property type="entry name" value="Bact_response_regulator"/>
</dbReference>
<evidence type="ECO:0000313" key="3">
    <source>
        <dbReference type="EMBL" id="VAW78802.1"/>
    </source>
</evidence>
<dbReference type="Gene3D" id="3.40.50.2300">
    <property type="match status" value="1"/>
</dbReference>
<dbReference type="GO" id="GO:0000160">
    <property type="term" value="P:phosphorelay signal transduction system"/>
    <property type="evidence" value="ECO:0007669"/>
    <property type="project" value="InterPro"/>
</dbReference>
<reference evidence="3" key="1">
    <citation type="submission" date="2018-06" db="EMBL/GenBank/DDBJ databases">
        <authorList>
            <person name="Zhirakovskaya E."/>
        </authorList>
    </citation>
    <scope>NUCLEOTIDE SEQUENCE</scope>
</reference>
<accession>A0A3B0YU26</accession>
<organism evidence="3">
    <name type="scientific">hydrothermal vent metagenome</name>
    <dbReference type="NCBI Taxonomy" id="652676"/>
    <lineage>
        <taxon>unclassified sequences</taxon>
        <taxon>metagenomes</taxon>
        <taxon>ecological metagenomes</taxon>
    </lineage>
</organism>
<dbReference type="PROSITE" id="PS50110">
    <property type="entry name" value="RESPONSE_REGULATORY"/>
    <property type="match status" value="1"/>
</dbReference>
<dbReference type="SMART" id="SM00448">
    <property type="entry name" value="REC"/>
    <property type="match status" value="1"/>
</dbReference>
<protein>
    <recommendedName>
        <fullName evidence="2">Response regulatory domain-containing protein</fullName>
    </recommendedName>
</protein>
<evidence type="ECO:0000259" key="2">
    <source>
        <dbReference type="PROSITE" id="PS50110"/>
    </source>
</evidence>
<evidence type="ECO:0000256" key="1">
    <source>
        <dbReference type="ARBA" id="ARBA00022553"/>
    </source>
</evidence>
<dbReference type="Pfam" id="PF00072">
    <property type="entry name" value="Response_reg"/>
    <property type="match status" value="1"/>
</dbReference>
<dbReference type="SUPFAM" id="SSF52172">
    <property type="entry name" value="CheY-like"/>
    <property type="match status" value="1"/>
</dbReference>
<name>A0A3B0YU26_9ZZZZ</name>
<keyword evidence="1" id="KW-0597">Phosphoprotein</keyword>
<feature type="domain" description="Response regulatory" evidence="2">
    <location>
        <begin position="3"/>
        <end position="119"/>
    </location>
</feature>
<gene>
    <name evidence="3" type="ORF">MNBD_GAMMA12-3930</name>
</gene>
<dbReference type="AlphaFoldDB" id="A0A3B0YU26"/>
<dbReference type="InterPro" id="IPR011006">
    <property type="entry name" value="CheY-like_superfamily"/>
</dbReference>
<dbReference type="InterPro" id="IPR001789">
    <property type="entry name" value="Sig_transdc_resp-reg_receiver"/>
</dbReference>
<proteinExistence type="predicted"/>
<sequence length="122" mass="13822">MQKILVVDDQLSMRRMYQKIFEESAYSVDYAVDGKDGFKHATSTSYNLIITDYVMPKIDGIQLVRRLKTLDQYQYIPILIASTKSNSNTKQLGKDAGACGWIVKPIDAELLLRGIKRLAGFD</sequence>
<dbReference type="PANTHER" id="PTHR44591">
    <property type="entry name" value="STRESS RESPONSE REGULATOR PROTEIN 1"/>
    <property type="match status" value="1"/>
</dbReference>
<dbReference type="PANTHER" id="PTHR44591:SF25">
    <property type="entry name" value="CHEMOTAXIS TWO-COMPONENT RESPONSE REGULATOR"/>
    <property type="match status" value="1"/>
</dbReference>
<dbReference type="EMBL" id="UOFL01000163">
    <property type="protein sequence ID" value="VAW78802.1"/>
    <property type="molecule type" value="Genomic_DNA"/>
</dbReference>